<keyword evidence="10" id="KW-0808">Transferase</keyword>
<dbReference type="GO" id="GO:0016779">
    <property type="term" value="F:nucleotidyltransferase activity"/>
    <property type="evidence" value="ECO:0007669"/>
    <property type="project" value="UniProtKB-KW"/>
</dbReference>
<evidence type="ECO:0000256" key="7">
    <source>
        <dbReference type="ARBA" id="ARBA00019373"/>
    </source>
</evidence>
<evidence type="ECO:0000256" key="23">
    <source>
        <dbReference type="ARBA" id="ARBA00033406"/>
    </source>
</evidence>
<evidence type="ECO:0000256" key="4">
    <source>
        <dbReference type="ARBA" id="ARBA00005189"/>
    </source>
</evidence>
<evidence type="ECO:0000256" key="8">
    <source>
        <dbReference type="ARBA" id="ARBA00022475"/>
    </source>
</evidence>
<keyword evidence="14" id="KW-0443">Lipid metabolism</keyword>
<keyword evidence="12 25" id="KW-0548">Nucleotidyltransferase</keyword>
<evidence type="ECO:0000313" key="25">
    <source>
        <dbReference type="EMBL" id="MFD2660913.1"/>
    </source>
</evidence>
<comment type="subcellular location">
    <subcellularLocation>
        <location evidence="2">Cell membrane</location>
        <topology evidence="2">Multi-pass membrane protein</topology>
    </subcellularLocation>
</comment>
<feature type="transmembrane region" description="Helical" evidence="24">
    <location>
        <begin position="134"/>
        <end position="156"/>
    </location>
</feature>
<evidence type="ECO:0000256" key="21">
    <source>
        <dbReference type="ARBA" id="ARBA00032396"/>
    </source>
</evidence>
<evidence type="ECO:0000256" key="6">
    <source>
        <dbReference type="ARBA" id="ARBA00012487"/>
    </source>
</evidence>
<dbReference type="PANTHER" id="PTHR46382">
    <property type="entry name" value="PHOSPHATIDATE CYTIDYLYLTRANSFERASE"/>
    <property type="match status" value="1"/>
</dbReference>
<dbReference type="Pfam" id="PF01148">
    <property type="entry name" value="CTP_transf_1"/>
    <property type="match status" value="1"/>
</dbReference>
<keyword evidence="8" id="KW-1003">Cell membrane</keyword>
<feature type="transmembrane region" description="Helical" evidence="24">
    <location>
        <begin position="56"/>
        <end position="74"/>
    </location>
</feature>
<dbReference type="EMBL" id="JBHUMY010000012">
    <property type="protein sequence ID" value="MFD2660913.1"/>
    <property type="molecule type" value="Genomic_DNA"/>
</dbReference>
<keyword evidence="17" id="KW-1208">Phospholipid metabolism</keyword>
<accession>A0ABW5QWL8</accession>
<evidence type="ECO:0000256" key="16">
    <source>
        <dbReference type="ARBA" id="ARBA00023209"/>
    </source>
</evidence>
<dbReference type="Proteomes" id="UP001597493">
    <property type="component" value="Unassembled WGS sequence"/>
</dbReference>
<comment type="caution">
    <text evidence="25">The sequence shown here is derived from an EMBL/GenBank/DDBJ whole genome shotgun (WGS) entry which is preliminary data.</text>
</comment>
<evidence type="ECO:0000256" key="15">
    <source>
        <dbReference type="ARBA" id="ARBA00023136"/>
    </source>
</evidence>
<gene>
    <name evidence="25" type="ORF">ACFSW5_11705</name>
</gene>
<comment type="similarity">
    <text evidence="5">Belongs to the CDS family.</text>
</comment>
<evidence type="ECO:0000256" key="18">
    <source>
        <dbReference type="ARBA" id="ARBA00029893"/>
    </source>
</evidence>
<keyword evidence="9" id="KW-0444">Lipid biosynthesis</keyword>
<comment type="catalytic activity">
    <reaction evidence="1">
        <text>a 1,2-diacyl-sn-glycero-3-phosphate + CTP + H(+) = a CDP-1,2-diacyl-sn-glycerol + diphosphate</text>
        <dbReference type="Rhea" id="RHEA:16229"/>
        <dbReference type="ChEBI" id="CHEBI:15378"/>
        <dbReference type="ChEBI" id="CHEBI:33019"/>
        <dbReference type="ChEBI" id="CHEBI:37563"/>
        <dbReference type="ChEBI" id="CHEBI:58332"/>
        <dbReference type="ChEBI" id="CHEBI:58608"/>
        <dbReference type="EC" id="2.7.7.41"/>
    </reaction>
</comment>
<evidence type="ECO:0000256" key="17">
    <source>
        <dbReference type="ARBA" id="ARBA00023264"/>
    </source>
</evidence>
<evidence type="ECO:0000256" key="2">
    <source>
        <dbReference type="ARBA" id="ARBA00004651"/>
    </source>
</evidence>
<keyword evidence="16" id="KW-0594">Phospholipid biosynthesis</keyword>
<evidence type="ECO:0000256" key="12">
    <source>
        <dbReference type="ARBA" id="ARBA00022695"/>
    </source>
</evidence>
<evidence type="ECO:0000256" key="13">
    <source>
        <dbReference type="ARBA" id="ARBA00022989"/>
    </source>
</evidence>
<keyword evidence="11 24" id="KW-0812">Transmembrane</keyword>
<feature type="transmembrane region" description="Helical" evidence="24">
    <location>
        <begin position="202"/>
        <end position="222"/>
    </location>
</feature>
<dbReference type="RefSeq" id="WP_379273057.1">
    <property type="nucleotide sequence ID" value="NZ_JBHUMY010000012.1"/>
</dbReference>
<feature type="transmembrane region" description="Helical" evidence="24">
    <location>
        <begin position="80"/>
        <end position="98"/>
    </location>
</feature>
<evidence type="ECO:0000313" key="26">
    <source>
        <dbReference type="Proteomes" id="UP001597493"/>
    </source>
</evidence>
<evidence type="ECO:0000256" key="1">
    <source>
        <dbReference type="ARBA" id="ARBA00001698"/>
    </source>
</evidence>
<evidence type="ECO:0000256" key="5">
    <source>
        <dbReference type="ARBA" id="ARBA00010185"/>
    </source>
</evidence>
<evidence type="ECO:0000256" key="11">
    <source>
        <dbReference type="ARBA" id="ARBA00022692"/>
    </source>
</evidence>
<evidence type="ECO:0000256" key="19">
    <source>
        <dbReference type="ARBA" id="ARBA00031825"/>
    </source>
</evidence>
<feature type="transmembrane region" description="Helical" evidence="24">
    <location>
        <begin position="110"/>
        <end position="128"/>
    </location>
</feature>
<dbReference type="EC" id="2.7.7.41" evidence="6"/>
<feature type="transmembrane region" description="Helical" evidence="24">
    <location>
        <begin position="12"/>
        <end position="44"/>
    </location>
</feature>
<dbReference type="PANTHER" id="PTHR46382:SF1">
    <property type="entry name" value="PHOSPHATIDATE CYTIDYLYLTRANSFERASE"/>
    <property type="match status" value="1"/>
</dbReference>
<evidence type="ECO:0000256" key="22">
    <source>
        <dbReference type="ARBA" id="ARBA00032743"/>
    </source>
</evidence>
<evidence type="ECO:0000256" key="9">
    <source>
        <dbReference type="ARBA" id="ARBA00022516"/>
    </source>
</evidence>
<evidence type="ECO:0000256" key="20">
    <source>
        <dbReference type="ARBA" id="ARBA00032253"/>
    </source>
</evidence>
<organism evidence="25 26">
    <name type="scientific">Paenibacillus thailandensis</name>
    <dbReference type="NCBI Taxonomy" id="393250"/>
    <lineage>
        <taxon>Bacteria</taxon>
        <taxon>Bacillati</taxon>
        <taxon>Bacillota</taxon>
        <taxon>Bacilli</taxon>
        <taxon>Bacillales</taxon>
        <taxon>Paenibacillaceae</taxon>
        <taxon>Paenibacillus</taxon>
    </lineage>
</organism>
<proteinExistence type="inferred from homology"/>
<protein>
    <recommendedName>
        <fullName evidence="7">Phosphatidate cytidylyltransferase</fullName>
        <ecNumber evidence="6">2.7.7.41</ecNumber>
    </recommendedName>
    <alternativeName>
        <fullName evidence="20">CDP-DAG synthase</fullName>
    </alternativeName>
    <alternativeName>
        <fullName evidence="22">CDP-DG synthase</fullName>
    </alternativeName>
    <alternativeName>
        <fullName evidence="18">CDP-diacylglycerol synthase</fullName>
    </alternativeName>
    <alternativeName>
        <fullName evidence="21">CDP-diglyceride pyrophosphorylase</fullName>
    </alternativeName>
    <alternativeName>
        <fullName evidence="23">CDP-diglyceride synthase</fullName>
    </alternativeName>
    <alternativeName>
        <fullName evidence="19">CTP:phosphatidate cytidylyltransferase</fullName>
    </alternativeName>
</protein>
<feature type="transmembrane region" description="Helical" evidence="24">
    <location>
        <begin position="177"/>
        <end position="196"/>
    </location>
</feature>
<name>A0ABW5QWL8_9BACL</name>
<keyword evidence="13 24" id="KW-1133">Transmembrane helix</keyword>
<evidence type="ECO:0000256" key="10">
    <source>
        <dbReference type="ARBA" id="ARBA00022679"/>
    </source>
</evidence>
<sequence length="267" mass="28649">MTYLKQRIVTGLLAGGLFIALAAAGGWMYTLLLIALALIGYAEYVRMNGEKWHHPLSLIGFAGVLIFVLPWSSWGVTPPADAAVVWLLLLAVLAMTVITKNNKTIDSAALMLLGALYVGYGFSAMIQVRGIEDHGLFLTFLCFGCIWASDIGAYFTGRAFGKHKLWPSISPNKTVEGALGGIALSLVVALVSTAIYPDGISIHSAIWIGLIAAVAGQFGDLIQSAYKRVRNIKDTGRILPGHGGILDRCDSWIIVFPLLHLTGLLPN</sequence>
<evidence type="ECO:0000256" key="3">
    <source>
        <dbReference type="ARBA" id="ARBA00005119"/>
    </source>
</evidence>
<comment type="pathway">
    <text evidence="4">Lipid metabolism.</text>
</comment>
<comment type="pathway">
    <text evidence="3">Phospholipid metabolism; CDP-diacylglycerol biosynthesis; CDP-diacylglycerol from sn-glycerol 3-phosphate: step 3/3.</text>
</comment>
<keyword evidence="26" id="KW-1185">Reference proteome</keyword>
<keyword evidence="15 24" id="KW-0472">Membrane</keyword>
<evidence type="ECO:0000256" key="14">
    <source>
        <dbReference type="ARBA" id="ARBA00023098"/>
    </source>
</evidence>
<evidence type="ECO:0000256" key="24">
    <source>
        <dbReference type="SAM" id="Phobius"/>
    </source>
</evidence>
<reference evidence="26" key="1">
    <citation type="journal article" date="2019" name="Int. J. Syst. Evol. Microbiol.">
        <title>The Global Catalogue of Microorganisms (GCM) 10K type strain sequencing project: providing services to taxonomists for standard genome sequencing and annotation.</title>
        <authorList>
            <consortium name="The Broad Institute Genomics Platform"/>
            <consortium name="The Broad Institute Genome Sequencing Center for Infectious Disease"/>
            <person name="Wu L."/>
            <person name="Ma J."/>
        </authorList>
    </citation>
    <scope>NUCLEOTIDE SEQUENCE [LARGE SCALE GENOMIC DNA]</scope>
    <source>
        <strain evidence="26">TISTR 1827</strain>
    </source>
</reference>